<evidence type="ECO:0000256" key="11">
    <source>
        <dbReference type="ARBA" id="ARBA00023136"/>
    </source>
</evidence>
<sequence>MCANSPKLMDPNVKSSCVSRLSAKKLRSRFEIISIAGVPSSTSTDWYSGISFVFYRQVPISKLLQSIKKIIHRACAYPITQTSSIVHRSSGTRLQRGLQHMVLRLILKIVAMPSEYPVHHGYELQSDAEERYEKLFHKLDINSDGRIDIDDLTEALNQMGMAENVDHAKIFMEKSKGSMDVADFMNYMKEHERKLLLVFKKLDINKDGRLDISEIVKAFKKLGIALDNVEAKQILKRMDRDGTLEIDFDEWRDYLLFHSSTDLHDIMKSWRHATVLDIGENNLVPDDFTTEEMVTGMWWRHLLAGGIAGAVSRTCTAPLDRLKVFLQVHTKRQFKGIYTCLRHMLDEGGMKSLWRGNGVNVLKIAPESAIKFMAYEQMKQFIRGNRTREISIYERFLAGSIAGGISQTVIYPLEVLKTRLALRKTGQYKNIWDALTQIYSSEGIRSFYRGYLPNLLGIIPYAGIDLAIYETLKKVYLQQQKHETEPGILVLLACGTASSTCGQIASYPLALVRTRLQAQAVVASVKNSEATMTGLFRNIVQTEGLPGLYRGIAPNFLKVAPAVSISYVVYERSRQALGVTMT</sequence>
<dbReference type="PROSITE" id="PS50222">
    <property type="entry name" value="EF_HAND_2"/>
    <property type="match status" value="3"/>
</dbReference>
<feature type="repeat" description="Solcar" evidence="12">
    <location>
        <begin position="486"/>
        <end position="576"/>
    </location>
</feature>
<evidence type="ECO:0000313" key="15">
    <source>
        <dbReference type="EnsemblMetazoa" id="SMAR014301-PA"/>
    </source>
</evidence>
<keyword evidence="6" id="KW-0677">Repeat</keyword>
<dbReference type="PhylomeDB" id="T1JKC1"/>
<keyword evidence="10" id="KW-0496">Mitochondrion</keyword>
<accession>T1JKC1</accession>
<dbReference type="PRINTS" id="PR00926">
    <property type="entry name" value="MITOCARRIER"/>
</dbReference>
<dbReference type="Pfam" id="PF13499">
    <property type="entry name" value="EF-hand_7"/>
    <property type="match status" value="1"/>
</dbReference>
<reference evidence="15" key="2">
    <citation type="submission" date="2015-02" db="UniProtKB">
        <authorList>
            <consortium name="EnsemblMetazoa"/>
        </authorList>
    </citation>
    <scope>IDENTIFICATION</scope>
</reference>
<comment type="similarity">
    <text evidence="2 13">Belongs to the mitochondrial carrier (TC 2.A.29) family.</text>
</comment>
<dbReference type="SUPFAM" id="SSF47473">
    <property type="entry name" value="EF-hand"/>
    <property type="match status" value="1"/>
</dbReference>
<protein>
    <recommendedName>
        <fullName evidence="14">EF-hand domain-containing protein</fullName>
    </recommendedName>
</protein>
<dbReference type="InterPro" id="IPR018247">
    <property type="entry name" value="EF_Hand_1_Ca_BS"/>
</dbReference>
<feature type="domain" description="EF-hand" evidence="14">
    <location>
        <begin position="127"/>
        <end position="162"/>
    </location>
</feature>
<keyword evidence="16" id="KW-1185">Reference proteome</keyword>
<dbReference type="GO" id="GO:0055085">
    <property type="term" value="P:transmembrane transport"/>
    <property type="evidence" value="ECO:0007669"/>
    <property type="project" value="InterPro"/>
</dbReference>
<keyword evidence="11 12" id="KW-0472">Membrane</keyword>
<feature type="repeat" description="Solcar" evidence="12">
    <location>
        <begin position="390"/>
        <end position="475"/>
    </location>
</feature>
<keyword evidence="8" id="KW-0106">Calcium</keyword>
<dbReference type="Gene3D" id="1.50.40.10">
    <property type="entry name" value="Mitochondrial carrier domain"/>
    <property type="match status" value="1"/>
</dbReference>
<evidence type="ECO:0000256" key="1">
    <source>
        <dbReference type="ARBA" id="ARBA00004448"/>
    </source>
</evidence>
<evidence type="ECO:0000256" key="8">
    <source>
        <dbReference type="ARBA" id="ARBA00022837"/>
    </source>
</evidence>
<dbReference type="Proteomes" id="UP000014500">
    <property type="component" value="Unassembled WGS sequence"/>
</dbReference>
<evidence type="ECO:0000256" key="5">
    <source>
        <dbReference type="ARBA" id="ARBA00022723"/>
    </source>
</evidence>
<proteinExistence type="inferred from homology"/>
<dbReference type="Gene3D" id="1.10.238.10">
    <property type="entry name" value="EF-hand"/>
    <property type="match status" value="2"/>
</dbReference>
<dbReference type="AlphaFoldDB" id="T1JKC1"/>
<evidence type="ECO:0000256" key="9">
    <source>
        <dbReference type="ARBA" id="ARBA00022989"/>
    </source>
</evidence>
<feature type="domain" description="EF-hand" evidence="14">
    <location>
        <begin position="226"/>
        <end position="261"/>
    </location>
</feature>
<dbReference type="PROSITE" id="PS50920">
    <property type="entry name" value="SOLCAR"/>
    <property type="match status" value="3"/>
</dbReference>
<evidence type="ECO:0000259" key="14">
    <source>
        <dbReference type="PROSITE" id="PS50222"/>
    </source>
</evidence>
<evidence type="ECO:0000313" key="16">
    <source>
        <dbReference type="Proteomes" id="UP000014500"/>
    </source>
</evidence>
<dbReference type="OMA" id="VISYAEW"/>
<keyword evidence="7" id="KW-0999">Mitochondrion inner membrane</keyword>
<dbReference type="FunFam" id="1.50.40.10:FF:000003">
    <property type="entry name" value="Putative calcium-binding mitochondrial carrier protein scamc-2"/>
    <property type="match status" value="1"/>
</dbReference>
<keyword evidence="9" id="KW-1133">Transmembrane helix</keyword>
<dbReference type="GO" id="GO:0005509">
    <property type="term" value="F:calcium ion binding"/>
    <property type="evidence" value="ECO:0007669"/>
    <property type="project" value="InterPro"/>
</dbReference>
<dbReference type="FunFam" id="1.10.238.10:FF:000028">
    <property type="entry name" value="Putative calcium-binding mitochondrial carrier protein scamc-2"/>
    <property type="match status" value="1"/>
</dbReference>
<evidence type="ECO:0000256" key="2">
    <source>
        <dbReference type="ARBA" id="ARBA00006375"/>
    </source>
</evidence>
<dbReference type="InterPro" id="IPR018108">
    <property type="entry name" value="MCP_transmembrane"/>
</dbReference>
<dbReference type="GO" id="GO:0005743">
    <property type="term" value="C:mitochondrial inner membrane"/>
    <property type="evidence" value="ECO:0007669"/>
    <property type="project" value="UniProtKB-SubCell"/>
</dbReference>
<dbReference type="EMBL" id="JH431659">
    <property type="status" value="NOT_ANNOTATED_CDS"/>
    <property type="molecule type" value="Genomic_DNA"/>
</dbReference>
<dbReference type="Pfam" id="PF13202">
    <property type="entry name" value="EF-hand_5"/>
    <property type="match status" value="1"/>
</dbReference>
<keyword evidence="3 13" id="KW-0813">Transport</keyword>
<name>T1JKC1_STRMM</name>
<dbReference type="SMART" id="SM00054">
    <property type="entry name" value="EFh"/>
    <property type="match status" value="3"/>
</dbReference>
<dbReference type="eggNOG" id="KOG0036">
    <property type="taxonomic scope" value="Eukaryota"/>
</dbReference>
<evidence type="ECO:0000256" key="13">
    <source>
        <dbReference type="RuleBase" id="RU000488"/>
    </source>
</evidence>
<evidence type="ECO:0000256" key="12">
    <source>
        <dbReference type="PROSITE-ProRule" id="PRU00282"/>
    </source>
</evidence>
<dbReference type="InterPro" id="IPR002067">
    <property type="entry name" value="MCP"/>
</dbReference>
<evidence type="ECO:0000256" key="10">
    <source>
        <dbReference type="ARBA" id="ARBA00023128"/>
    </source>
</evidence>
<dbReference type="InterPro" id="IPR023395">
    <property type="entry name" value="MCP_dom_sf"/>
</dbReference>
<reference evidence="16" key="1">
    <citation type="submission" date="2011-05" db="EMBL/GenBank/DDBJ databases">
        <authorList>
            <person name="Richards S.R."/>
            <person name="Qu J."/>
            <person name="Jiang H."/>
            <person name="Jhangiani S.N."/>
            <person name="Agravi P."/>
            <person name="Goodspeed R."/>
            <person name="Gross S."/>
            <person name="Mandapat C."/>
            <person name="Jackson L."/>
            <person name="Mathew T."/>
            <person name="Pu L."/>
            <person name="Thornton R."/>
            <person name="Saada N."/>
            <person name="Wilczek-Boney K.B."/>
            <person name="Lee S."/>
            <person name="Kovar C."/>
            <person name="Wu Y."/>
            <person name="Scherer S.E."/>
            <person name="Worley K.C."/>
            <person name="Muzny D.M."/>
            <person name="Gibbs R."/>
        </authorList>
    </citation>
    <scope>NUCLEOTIDE SEQUENCE</scope>
    <source>
        <strain evidence="16">Brora</strain>
    </source>
</reference>
<evidence type="ECO:0000256" key="3">
    <source>
        <dbReference type="ARBA" id="ARBA00022448"/>
    </source>
</evidence>
<dbReference type="SUPFAM" id="SSF103506">
    <property type="entry name" value="Mitochondrial carrier"/>
    <property type="match status" value="1"/>
</dbReference>
<keyword evidence="4 12" id="KW-0812">Transmembrane</keyword>
<dbReference type="HOGENOM" id="CLU_015166_2_0_1"/>
<dbReference type="EnsemblMetazoa" id="SMAR014301-RA">
    <property type="protein sequence ID" value="SMAR014301-PA"/>
    <property type="gene ID" value="SMAR014301"/>
</dbReference>
<feature type="domain" description="EF-hand" evidence="14">
    <location>
        <begin position="190"/>
        <end position="225"/>
    </location>
</feature>
<dbReference type="Pfam" id="PF00153">
    <property type="entry name" value="Mito_carr"/>
    <property type="match status" value="3"/>
</dbReference>
<dbReference type="PROSITE" id="PS00018">
    <property type="entry name" value="EF_HAND_1"/>
    <property type="match status" value="2"/>
</dbReference>
<organism evidence="15 16">
    <name type="scientific">Strigamia maritima</name>
    <name type="common">European centipede</name>
    <name type="synonym">Geophilus maritimus</name>
    <dbReference type="NCBI Taxonomy" id="126957"/>
    <lineage>
        <taxon>Eukaryota</taxon>
        <taxon>Metazoa</taxon>
        <taxon>Ecdysozoa</taxon>
        <taxon>Arthropoda</taxon>
        <taxon>Myriapoda</taxon>
        <taxon>Chilopoda</taxon>
        <taxon>Pleurostigmophora</taxon>
        <taxon>Geophilomorpha</taxon>
        <taxon>Linotaeniidae</taxon>
        <taxon>Strigamia</taxon>
    </lineage>
</organism>
<evidence type="ECO:0000256" key="6">
    <source>
        <dbReference type="ARBA" id="ARBA00022737"/>
    </source>
</evidence>
<keyword evidence="5" id="KW-0479">Metal-binding</keyword>
<evidence type="ECO:0000256" key="4">
    <source>
        <dbReference type="ARBA" id="ARBA00022692"/>
    </source>
</evidence>
<evidence type="ECO:0000256" key="7">
    <source>
        <dbReference type="ARBA" id="ARBA00022792"/>
    </source>
</evidence>
<feature type="repeat" description="Solcar" evidence="12">
    <location>
        <begin position="296"/>
        <end position="381"/>
    </location>
</feature>
<dbReference type="InterPro" id="IPR002048">
    <property type="entry name" value="EF_hand_dom"/>
</dbReference>
<dbReference type="InterPro" id="IPR011992">
    <property type="entry name" value="EF-hand-dom_pair"/>
</dbReference>
<dbReference type="CDD" id="cd00051">
    <property type="entry name" value="EFh"/>
    <property type="match status" value="1"/>
</dbReference>
<dbReference type="STRING" id="126957.T1JKC1"/>
<comment type="subcellular location">
    <subcellularLocation>
        <location evidence="1">Mitochondrion inner membrane</location>
        <topology evidence="1">Multi-pass membrane protein</topology>
    </subcellularLocation>
</comment>
<dbReference type="PANTHER" id="PTHR24089">
    <property type="entry name" value="SOLUTE CARRIER FAMILY 25"/>
    <property type="match status" value="1"/>
</dbReference>